<gene>
    <name evidence="1" type="ORF">HU758_006895</name>
</gene>
<comment type="caution">
    <text evidence="1">The sequence shown here is derived from an EMBL/GenBank/DDBJ whole genome shotgun (WGS) entry which is preliminary data.</text>
</comment>
<protein>
    <submittedName>
        <fullName evidence="1">Superinfection immunity protein</fullName>
    </submittedName>
</protein>
<dbReference type="EMBL" id="JABWSB020000003">
    <property type="protein sequence ID" value="MBV4514928.1"/>
    <property type="molecule type" value="Genomic_DNA"/>
</dbReference>
<organism evidence="1 2">
    <name type="scientific">Pseudomonas kurunegalensis</name>
    <dbReference type="NCBI Taxonomy" id="485880"/>
    <lineage>
        <taxon>Bacteria</taxon>
        <taxon>Pseudomonadati</taxon>
        <taxon>Pseudomonadota</taxon>
        <taxon>Gammaproteobacteria</taxon>
        <taxon>Pseudomonadales</taxon>
        <taxon>Pseudomonadaceae</taxon>
        <taxon>Pseudomonas</taxon>
    </lineage>
</organism>
<evidence type="ECO:0000313" key="2">
    <source>
        <dbReference type="Proteomes" id="UP000624243"/>
    </source>
</evidence>
<sequence>MFVVRLLVLGFLAFYSYAMGTERGGLNAFGTLVAFSGAVFIPAFYMLPTIEAWLRKNNNLGAIAAVNFFLGWSLLGWVAALVWAFKKPSPVIVADMSVATSPEPAVDIRTVADSKPKKDCPYCGEEVLAVAIKCKHCGSDLAGTAGGAV</sequence>
<evidence type="ECO:0000313" key="1">
    <source>
        <dbReference type="EMBL" id="MBV4514928.1"/>
    </source>
</evidence>
<proteinExistence type="predicted"/>
<accession>A0ACC5UKL9</accession>
<name>A0ACC5UKL9_9PSED</name>
<keyword evidence="2" id="KW-1185">Reference proteome</keyword>
<dbReference type="Proteomes" id="UP000624243">
    <property type="component" value="Unassembled WGS sequence"/>
</dbReference>
<reference evidence="1 2" key="1">
    <citation type="journal article" date="2020" name="Microorganisms">
        <title>Reliable Identification of Environmental Pseudomonas Isolates Using the rpoD Gene.</title>
        <authorList>
            <consortium name="The Broad Institute Genome Sequencing Platform"/>
            <person name="Girard L."/>
            <person name="Lood C."/>
            <person name="Rokni-Zadeh H."/>
            <person name="van Noort V."/>
            <person name="Lavigne R."/>
            <person name="De Mot R."/>
        </authorList>
    </citation>
    <scope>NUCLEOTIDE SEQUENCE [LARGE SCALE GENOMIC DNA]</scope>
    <source>
        <strain evidence="1 2">RW1P2</strain>
    </source>
</reference>